<proteinExistence type="predicted"/>
<keyword evidence="3" id="KW-1185">Reference proteome</keyword>
<dbReference type="InterPro" id="IPR000182">
    <property type="entry name" value="GNAT_dom"/>
</dbReference>
<protein>
    <submittedName>
        <fullName evidence="2">GNAT family N-acetyltransferase</fullName>
    </submittedName>
</protein>
<reference evidence="2 3" key="1">
    <citation type="submission" date="2019-03" db="EMBL/GenBank/DDBJ databases">
        <title>Draft genome sequences of novel Actinobacteria.</title>
        <authorList>
            <person name="Sahin N."/>
            <person name="Ay H."/>
            <person name="Saygin H."/>
        </authorList>
    </citation>
    <scope>NUCLEOTIDE SEQUENCE [LARGE SCALE GENOMIC DNA]</scope>
    <source>
        <strain evidence="2 3">JCM 13523</strain>
    </source>
</reference>
<evidence type="ECO:0000313" key="3">
    <source>
        <dbReference type="Proteomes" id="UP000295124"/>
    </source>
</evidence>
<gene>
    <name evidence="2" type="ORF">E1263_33255</name>
</gene>
<evidence type="ECO:0000313" key="2">
    <source>
        <dbReference type="EMBL" id="TDD48469.1"/>
    </source>
</evidence>
<accession>A0A4R4YVU1</accession>
<dbReference type="Pfam" id="PF00583">
    <property type="entry name" value="Acetyltransf_1"/>
    <property type="match status" value="1"/>
</dbReference>
<dbReference type="GO" id="GO:0016747">
    <property type="term" value="F:acyltransferase activity, transferring groups other than amino-acyl groups"/>
    <property type="evidence" value="ECO:0007669"/>
    <property type="project" value="InterPro"/>
</dbReference>
<organism evidence="2 3">
    <name type="scientific">Kribbella antibiotica</name>
    <dbReference type="NCBI Taxonomy" id="190195"/>
    <lineage>
        <taxon>Bacteria</taxon>
        <taxon>Bacillati</taxon>
        <taxon>Actinomycetota</taxon>
        <taxon>Actinomycetes</taxon>
        <taxon>Propionibacteriales</taxon>
        <taxon>Kribbellaceae</taxon>
        <taxon>Kribbella</taxon>
    </lineage>
</organism>
<comment type="caution">
    <text evidence="2">The sequence shown here is derived from an EMBL/GenBank/DDBJ whole genome shotgun (WGS) entry which is preliminary data.</text>
</comment>
<feature type="domain" description="N-acetyltransferase" evidence="1">
    <location>
        <begin position="1"/>
        <end position="143"/>
    </location>
</feature>
<dbReference type="PROSITE" id="PS51186">
    <property type="entry name" value="GNAT"/>
    <property type="match status" value="1"/>
</dbReference>
<dbReference type="AlphaFoldDB" id="A0A4R4YVU1"/>
<name>A0A4R4YVU1_9ACTN</name>
<dbReference type="SUPFAM" id="SSF55729">
    <property type="entry name" value="Acyl-CoA N-acyltransferases (Nat)"/>
    <property type="match status" value="1"/>
</dbReference>
<sequence length="161" mass="17766">MDISPATRADIDRLVALLGGEPAAQHHVLARWQLQQSGDATYLLARRNGAIVGQTMLLRHSKYPEVSEDPAEINALHAFIQHEGIGTALVLAAEALAGDWGRSWIGLGVEPVNDGARRLYERLGYQLRPGPRVIDRWTEQDVDGTVLRAHADECDYLLKPL</sequence>
<dbReference type="Gene3D" id="3.40.630.30">
    <property type="match status" value="1"/>
</dbReference>
<dbReference type="Proteomes" id="UP000295124">
    <property type="component" value="Unassembled WGS sequence"/>
</dbReference>
<dbReference type="RefSeq" id="WP_132174678.1">
    <property type="nucleotide sequence ID" value="NZ_SMKX01000140.1"/>
</dbReference>
<dbReference type="OrthoDB" id="9799092at2"/>
<dbReference type="InterPro" id="IPR016181">
    <property type="entry name" value="Acyl_CoA_acyltransferase"/>
</dbReference>
<evidence type="ECO:0000259" key="1">
    <source>
        <dbReference type="PROSITE" id="PS51186"/>
    </source>
</evidence>
<keyword evidence="2" id="KW-0808">Transferase</keyword>
<dbReference type="EMBL" id="SMKX01000140">
    <property type="protein sequence ID" value="TDD48469.1"/>
    <property type="molecule type" value="Genomic_DNA"/>
</dbReference>